<keyword evidence="1" id="KW-0472">Membrane</keyword>
<evidence type="ECO:0000256" key="1">
    <source>
        <dbReference type="SAM" id="Phobius"/>
    </source>
</evidence>
<dbReference type="Proteomes" id="UP001415857">
    <property type="component" value="Unassembled WGS sequence"/>
</dbReference>
<evidence type="ECO:0000313" key="3">
    <source>
        <dbReference type="Proteomes" id="UP001415857"/>
    </source>
</evidence>
<dbReference type="EMBL" id="JBBPBK010000014">
    <property type="protein sequence ID" value="KAK9269823.1"/>
    <property type="molecule type" value="Genomic_DNA"/>
</dbReference>
<feature type="transmembrane region" description="Helical" evidence="1">
    <location>
        <begin position="88"/>
        <end position="110"/>
    </location>
</feature>
<dbReference type="AlphaFoldDB" id="A0AAP0NBD3"/>
<dbReference type="PANTHER" id="PTHR23315:SF64">
    <property type="entry name" value="ARM REPEAT SUPERFAMILY PROTEIN"/>
    <property type="match status" value="1"/>
</dbReference>
<accession>A0AAP0NBD3</accession>
<protein>
    <submittedName>
        <fullName evidence="2">Uncharacterized protein</fullName>
    </submittedName>
</protein>
<keyword evidence="3" id="KW-1185">Reference proteome</keyword>
<name>A0AAP0NBD3_LIQFO</name>
<proteinExistence type="predicted"/>
<gene>
    <name evidence="2" type="ORF">L1049_025396</name>
</gene>
<dbReference type="PANTHER" id="PTHR23315">
    <property type="entry name" value="U BOX DOMAIN-CONTAINING"/>
    <property type="match status" value="1"/>
</dbReference>
<organism evidence="2 3">
    <name type="scientific">Liquidambar formosana</name>
    <name type="common">Formosan gum</name>
    <dbReference type="NCBI Taxonomy" id="63359"/>
    <lineage>
        <taxon>Eukaryota</taxon>
        <taxon>Viridiplantae</taxon>
        <taxon>Streptophyta</taxon>
        <taxon>Embryophyta</taxon>
        <taxon>Tracheophyta</taxon>
        <taxon>Spermatophyta</taxon>
        <taxon>Magnoliopsida</taxon>
        <taxon>eudicotyledons</taxon>
        <taxon>Gunneridae</taxon>
        <taxon>Pentapetalae</taxon>
        <taxon>Saxifragales</taxon>
        <taxon>Altingiaceae</taxon>
        <taxon>Liquidambar</taxon>
    </lineage>
</organism>
<sequence length="190" mass="21575">MSRSLGDHTSVGAGGGIGWKKDALTALYSLCLVKENKLRAVHAGIMKPLMELMVDFGSNMVDKSTYVLCILVLVQEARGRLWWDTIAVMIRFFLAAGCSGNNCISLFLVLHKRSRRYCKCAEIAWIRTGRESTSCPIKESCCASEKHPVFEIGNAFDLFLFFLHQELFYMFSFPPRREIWTHHFKCNPIG</sequence>
<reference evidence="2 3" key="1">
    <citation type="journal article" date="2024" name="Plant J.">
        <title>Genome sequences and population genomics reveal climatic adaptation and genomic divergence between two closely related sweetgum species.</title>
        <authorList>
            <person name="Xu W.Q."/>
            <person name="Ren C.Q."/>
            <person name="Zhang X.Y."/>
            <person name="Comes H.P."/>
            <person name="Liu X.H."/>
            <person name="Li Y.G."/>
            <person name="Kettle C.J."/>
            <person name="Jalonen R."/>
            <person name="Gaisberger H."/>
            <person name="Ma Y.Z."/>
            <person name="Qiu Y.X."/>
        </authorList>
    </citation>
    <scope>NUCLEOTIDE SEQUENCE [LARGE SCALE GENOMIC DNA]</scope>
    <source>
        <strain evidence="2">Hangzhou</strain>
    </source>
</reference>
<comment type="caution">
    <text evidence="2">The sequence shown here is derived from an EMBL/GenBank/DDBJ whole genome shotgun (WGS) entry which is preliminary data.</text>
</comment>
<keyword evidence="1" id="KW-1133">Transmembrane helix</keyword>
<evidence type="ECO:0000313" key="2">
    <source>
        <dbReference type="EMBL" id="KAK9269823.1"/>
    </source>
</evidence>
<keyword evidence="1" id="KW-0812">Transmembrane</keyword>